<feature type="domain" description="Zn(2)-C6 fungal-type" evidence="7">
    <location>
        <begin position="23"/>
        <end position="53"/>
    </location>
</feature>
<comment type="subcellular location">
    <subcellularLocation>
        <location evidence="1">Nucleus</location>
    </subcellularLocation>
</comment>
<evidence type="ECO:0000256" key="1">
    <source>
        <dbReference type="ARBA" id="ARBA00004123"/>
    </source>
</evidence>
<keyword evidence="9" id="KW-1185">Reference proteome</keyword>
<dbReference type="PROSITE" id="PS00463">
    <property type="entry name" value="ZN2_CY6_FUNGAL_1"/>
    <property type="match status" value="1"/>
</dbReference>
<dbReference type="Pfam" id="PF00172">
    <property type="entry name" value="Zn_clus"/>
    <property type="match status" value="1"/>
</dbReference>
<feature type="compositionally biased region" description="Low complexity" evidence="6">
    <location>
        <begin position="84"/>
        <end position="99"/>
    </location>
</feature>
<proteinExistence type="predicted"/>
<name>A0ABR3DNT2_NEUIN</name>
<dbReference type="PANTHER" id="PTHR47338">
    <property type="entry name" value="ZN(II)2CYS6 TRANSCRIPTION FACTOR (EUROFUNG)-RELATED"/>
    <property type="match status" value="1"/>
</dbReference>
<keyword evidence="5" id="KW-0539">Nucleus</keyword>
<dbReference type="PROSITE" id="PS50048">
    <property type="entry name" value="ZN2_CY6_FUNGAL_2"/>
    <property type="match status" value="1"/>
</dbReference>
<sequence>MVLSLQPREDGSMSLQVPKASQACINCRKQKRKCDKSVPSCGLCARMNRQCDYSDSSSVPTATDVAALQARLAELENRLALAVGKETTTSTSSSSPSTTNLFTPETITTTNSRDNAATTHPAPPVINSRGPLWLPAASRFPSALLLDVDIFKWAQLSVPAPPVAVPRDVYDILSSGKTVQDCAAEYFDTVHWWFPFISKKRMTLGHTLGEAGPDLAMLFLGMKLIVTLPVEGMDSADNPVYRAAKRLLALLESGGCVSLLCLQGMILVALYEYGQGIYPAAWMSVAACARYAEMCGLPGFKESWAVLGAVTTWTESEERRRAWWAIYILDRVICLGNKKRFVLPEPEKHYLLPTDDDAWDSGDPGRALSAGITTPLEQPQGRFARLVQSSMLVSRTITHVRTTLRNHQLGGDIDPFDINEVDDLINTLTSFSTLIQQELLPSLALHPTQPPYHHHPPSPFDFSSSLSPQPPPLDPLSLPPLSLTHSALFLLYDVHCCPENLLCGTGAQGFDNFQPKTAIQQALQVRAVAGLRSLSSGVIREMCMELLDAVMLPQGLAKVSPLCLDGMYNGMATLRWLWKEGGDDGGISLGENGSLGEGGGGSTGGNVGVLQAAEDVGRCLSRLSSRWRVAEDYLGLVGLF</sequence>
<keyword evidence="4" id="KW-0804">Transcription</keyword>
<evidence type="ECO:0000313" key="8">
    <source>
        <dbReference type="EMBL" id="KAL0474311.1"/>
    </source>
</evidence>
<dbReference type="Pfam" id="PF04082">
    <property type="entry name" value="Fungal_trans"/>
    <property type="match status" value="1"/>
</dbReference>
<evidence type="ECO:0000256" key="3">
    <source>
        <dbReference type="ARBA" id="ARBA00023015"/>
    </source>
</evidence>
<accession>A0ABR3DNT2</accession>
<dbReference type="PANTHER" id="PTHR47338:SF20">
    <property type="entry name" value="ZN(II)2CYS6 TRANSCRIPTION FACTOR (EUROFUNG)"/>
    <property type="match status" value="1"/>
</dbReference>
<keyword evidence="2" id="KW-0479">Metal-binding</keyword>
<evidence type="ECO:0000256" key="2">
    <source>
        <dbReference type="ARBA" id="ARBA00022723"/>
    </source>
</evidence>
<dbReference type="EMBL" id="JAVLET010000001">
    <property type="protein sequence ID" value="KAL0474311.1"/>
    <property type="molecule type" value="Genomic_DNA"/>
</dbReference>
<evidence type="ECO:0000256" key="4">
    <source>
        <dbReference type="ARBA" id="ARBA00023163"/>
    </source>
</evidence>
<dbReference type="SUPFAM" id="SSF57701">
    <property type="entry name" value="Zn2/Cys6 DNA-binding domain"/>
    <property type="match status" value="1"/>
</dbReference>
<organism evidence="8 9">
    <name type="scientific">Neurospora intermedia</name>
    <dbReference type="NCBI Taxonomy" id="5142"/>
    <lineage>
        <taxon>Eukaryota</taxon>
        <taxon>Fungi</taxon>
        <taxon>Dikarya</taxon>
        <taxon>Ascomycota</taxon>
        <taxon>Pezizomycotina</taxon>
        <taxon>Sordariomycetes</taxon>
        <taxon>Sordariomycetidae</taxon>
        <taxon>Sordariales</taxon>
        <taxon>Sordariaceae</taxon>
        <taxon>Neurospora</taxon>
    </lineage>
</organism>
<comment type="caution">
    <text evidence="8">The sequence shown here is derived from an EMBL/GenBank/DDBJ whole genome shotgun (WGS) entry which is preliminary data.</text>
</comment>
<evidence type="ECO:0000256" key="6">
    <source>
        <dbReference type="SAM" id="MobiDB-lite"/>
    </source>
</evidence>
<dbReference type="SMART" id="SM00066">
    <property type="entry name" value="GAL4"/>
    <property type="match status" value="1"/>
</dbReference>
<keyword evidence="3" id="KW-0805">Transcription regulation</keyword>
<gene>
    <name evidence="8" type="ORF">QR685DRAFT_567276</name>
</gene>
<dbReference type="CDD" id="cd12148">
    <property type="entry name" value="fungal_TF_MHR"/>
    <property type="match status" value="1"/>
</dbReference>
<evidence type="ECO:0000256" key="5">
    <source>
        <dbReference type="ARBA" id="ARBA00023242"/>
    </source>
</evidence>
<evidence type="ECO:0000313" key="9">
    <source>
        <dbReference type="Proteomes" id="UP001451303"/>
    </source>
</evidence>
<dbReference type="Gene3D" id="4.10.240.10">
    <property type="entry name" value="Zn(2)-C6 fungal-type DNA-binding domain"/>
    <property type="match status" value="1"/>
</dbReference>
<reference evidence="8 9" key="1">
    <citation type="submission" date="2023-09" db="EMBL/GenBank/DDBJ databases">
        <title>Multi-omics analysis of a traditional fermented food reveals byproduct-associated fungal strains for waste-to-food upcycling.</title>
        <authorList>
            <consortium name="Lawrence Berkeley National Laboratory"/>
            <person name="Rekdal V.M."/>
            <person name="Villalobos-Escobedo J.M."/>
            <person name="Rodriguez-Valeron N."/>
            <person name="Garcia M.O."/>
            <person name="Vasquez D.P."/>
            <person name="Damayanti I."/>
            <person name="Sorensen P.M."/>
            <person name="Baidoo E.E."/>
            <person name="De Carvalho A.C."/>
            <person name="Riley R."/>
            <person name="Lipzen A."/>
            <person name="He G."/>
            <person name="Yan M."/>
            <person name="Haridas S."/>
            <person name="Daum C."/>
            <person name="Yoshinaga Y."/>
            <person name="Ng V."/>
            <person name="Grigoriev I.V."/>
            <person name="Munk R."/>
            <person name="Nuraida L."/>
            <person name="Wijaya C.H."/>
            <person name="Morales P.-C."/>
            <person name="Keasling J.D."/>
        </authorList>
    </citation>
    <scope>NUCLEOTIDE SEQUENCE [LARGE SCALE GENOMIC DNA]</scope>
    <source>
        <strain evidence="8 9">FGSC 2613</strain>
    </source>
</reference>
<dbReference type="SMART" id="SM00906">
    <property type="entry name" value="Fungal_trans"/>
    <property type="match status" value="1"/>
</dbReference>
<dbReference type="CDD" id="cd00067">
    <property type="entry name" value="GAL4"/>
    <property type="match status" value="1"/>
</dbReference>
<dbReference type="InterPro" id="IPR050815">
    <property type="entry name" value="TF_fung"/>
</dbReference>
<feature type="region of interest" description="Disordered" evidence="6">
    <location>
        <begin position="84"/>
        <end position="121"/>
    </location>
</feature>
<feature type="compositionally biased region" description="Polar residues" evidence="6">
    <location>
        <begin position="100"/>
        <end position="118"/>
    </location>
</feature>
<evidence type="ECO:0000259" key="7">
    <source>
        <dbReference type="PROSITE" id="PS50048"/>
    </source>
</evidence>
<feature type="region of interest" description="Disordered" evidence="6">
    <location>
        <begin position="446"/>
        <end position="473"/>
    </location>
</feature>
<dbReference type="InterPro" id="IPR036864">
    <property type="entry name" value="Zn2-C6_fun-type_DNA-bd_sf"/>
</dbReference>
<protein>
    <recommendedName>
        <fullName evidence="7">Zn(2)-C6 fungal-type domain-containing protein</fullName>
    </recommendedName>
</protein>
<dbReference type="Proteomes" id="UP001451303">
    <property type="component" value="Unassembled WGS sequence"/>
</dbReference>
<dbReference type="InterPro" id="IPR001138">
    <property type="entry name" value="Zn2Cys6_DnaBD"/>
</dbReference>
<dbReference type="InterPro" id="IPR007219">
    <property type="entry name" value="XnlR_reg_dom"/>
</dbReference>